<proteinExistence type="predicted"/>
<comment type="caution">
    <text evidence="1">The sequence shown here is derived from an EMBL/GenBank/DDBJ whole genome shotgun (WGS) entry which is preliminary data.</text>
</comment>
<gene>
    <name evidence="1" type="ORF">JCM6292_2514</name>
</gene>
<protein>
    <submittedName>
        <fullName evidence="1">Uncharacterized protein</fullName>
    </submittedName>
</protein>
<evidence type="ECO:0000313" key="1">
    <source>
        <dbReference type="EMBL" id="GAE16125.1"/>
    </source>
</evidence>
<name>W4P8R7_9BACE</name>
<dbReference type="Proteomes" id="UP000018861">
    <property type="component" value="Unassembled WGS sequence"/>
</dbReference>
<reference evidence="1 2" key="1">
    <citation type="journal article" date="2014" name="Genome Announc.">
        <title>Draft Genome Sequences of Three Strains of Bacteroides pyogenes Isolated from a Cat and Swine.</title>
        <authorList>
            <person name="Sakamoto M."/>
            <person name="Oshima K."/>
            <person name="Suda W."/>
            <person name="Kitamura K."/>
            <person name="Iida T."/>
            <person name="Hattori M."/>
            <person name="Ohkuma M."/>
        </authorList>
    </citation>
    <scope>NUCLEOTIDE SEQUENCE [LARGE SCALE GENOMIC DNA]</scope>
    <source>
        <strain evidence="1 2">JCM 6292</strain>
    </source>
</reference>
<evidence type="ECO:0000313" key="2">
    <source>
        <dbReference type="Proteomes" id="UP000018861"/>
    </source>
</evidence>
<accession>W4P8R7</accession>
<dbReference type="AlphaFoldDB" id="W4P8R7"/>
<sequence length="83" mass="9325">MGMVSEKARVFSIAPHSAQKIALHLLLISKKTYGMILEAALAEISSTLLNVCILRGLNIKFFHFFKGKLKKRNCYTVKIITLC</sequence>
<organism evidence="1 2">
    <name type="scientific">Bacteroides pyogenes JCM 6292</name>
    <dbReference type="NCBI Taxonomy" id="1235809"/>
    <lineage>
        <taxon>Bacteria</taxon>
        <taxon>Pseudomonadati</taxon>
        <taxon>Bacteroidota</taxon>
        <taxon>Bacteroidia</taxon>
        <taxon>Bacteroidales</taxon>
        <taxon>Bacteroidaceae</taxon>
        <taxon>Bacteroides</taxon>
    </lineage>
</organism>
<dbReference type="EMBL" id="BAIQ01000028">
    <property type="protein sequence ID" value="GAE16125.1"/>
    <property type="molecule type" value="Genomic_DNA"/>
</dbReference>